<evidence type="ECO:0000313" key="1">
    <source>
        <dbReference type="EMBL" id="MBK1866860.1"/>
    </source>
</evidence>
<dbReference type="EMBL" id="JAENHL010000006">
    <property type="protein sequence ID" value="MBK1866860.1"/>
    <property type="molecule type" value="Genomic_DNA"/>
</dbReference>
<dbReference type="Proteomes" id="UP000616151">
    <property type="component" value="Unassembled WGS sequence"/>
</dbReference>
<proteinExistence type="predicted"/>
<protein>
    <submittedName>
        <fullName evidence="1">Nuclear transport factor 2 family protein</fullName>
    </submittedName>
</protein>
<accession>A0ACC5R2J8</accession>
<reference evidence="1" key="1">
    <citation type="submission" date="2021-01" db="EMBL/GenBank/DDBJ databases">
        <authorList>
            <person name="Sun Q."/>
        </authorList>
    </citation>
    <scope>NUCLEOTIDE SEQUENCE</scope>
    <source>
        <strain evidence="1">YIM B02566</strain>
    </source>
</reference>
<evidence type="ECO:0000313" key="2">
    <source>
        <dbReference type="Proteomes" id="UP000616151"/>
    </source>
</evidence>
<sequence>MIIVTDQAKAGCDAEMLAMLGRQGQAWLTGDFSPAAAADWHEEGVLTAPGNRIPKPELARTIENFHRDYGDLVLTVTNAFCSPDGRRMALEWLWEISRREDGQRSRTEDAIIVDFDADGLILSWREYFDTVGSVEDHHHVKTKAAAKV</sequence>
<comment type="caution">
    <text evidence="1">The sequence shown here is derived from an EMBL/GenBank/DDBJ whole genome shotgun (WGS) entry which is preliminary data.</text>
</comment>
<name>A0ACC5R2J8_9HYPH</name>
<organism evidence="1 2">
    <name type="scientific">Taklimakanibacter albus</name>
    <dbReference type="NCBI Taxonomy" id="2800327"/>
    <lineage>
        <taxon>Bacteria</taxon>
        <taxon>Pseudomonadati</taxon>
        <taxon>Pseudomonadota</taxon>
        <taxon>Alphaproteobacteria</taxon>
        <taxon>Hyphomicrobiales</taxon>
        <taxon>Aestuariivirgaceae</taxon>
        <taxon>Taklimakanibacter</taxon>
    </lineage>
</organism>
<gene>
    <name evidence="1" type="ORF">JHL16_10885</name>
</gene>
<keyword evidence="2" id="KW-1185">Reference proteome</keyword>